<gene>
    <name evidence="1" type="ORF">VC83_07822</name>
</gene>
<dbReference type="Proteomes" id="UP000077154">
    <property type="component" value="Unassembled WGS sequence"/>
</dbReference>
<dbReference type="GeneID" id="36290866"/>
<dbReference type="EMBL" id="KV441407">
    <property type="protein sequence ID" value="OAF55749.1"/>
    <property type="molecule type" value="Genomic_DNA"/>
</dbReference>
<proteinExistence type="predicted"/>
<evidence type="ECO:0000313" key="1">
    <source>
        <dbReference type="EMBL" id="OAF55749.1"/>
    </source>
</evidence>
<accession>A0A177A0E5</accession>
<organism evidence="1">
    <name type="scientific">Pseudogymnoascus destructans</name>
    <dbReference type="NCBI Taxonomy" id="655981"/>
    <lineage>
        <taxon>Eukaryota</taxon>
        <taxon>Fungi</taxon>
        <taxon>Dikarya</taxon>
        <taxon>Ascomycota</taxon>
        <taxon>Pezizomycotina</taxon>
        <taxon>Leotiomycetes</taxon>
        <taxon>Thelebolales</taxon>
        <taxon>Thelebolaceae</taxon>
        <taxon>Pseudogymnoascus</taxon>
    </lineage>
</organism>
<reference evidence="1" key="1">
    <citation type="submission" date="2016-03" db="EMBL/GenBank/DDBJ databases">
        <title>Updated assembly of Pseudogymnoascus destructans, the fungus causing white-nose syndrome of bats.</title>
        <authorList>
            <person name="Palmer J.M."/>
            <person name="Drees K.P."/>
            <person name="Foster J.T."/>
            <person name="Lindner D.L."/>
        </authorList>
    </citation>
    <scope>NUCLEOTIDE SEQUENCE [LARGE SCALE GENOMIC DNA]</scope>
    <source>
        <strain evidence="1">20631-21</strain>
    </source>
</reference>
<dbReference type="RefSeq" id="XP_024321048.1">
    <property type="nucleotide sequence ID" value="XM_024471386.1"/>
</dbReference>
<dbReference type="AlphaFoldDB" id="A0A177A0E5"/>
<protein>
    <submittedName>
        <fullName evidence="1">Uncharacterized protein</fullName>
    </submittedName>
</protein>
<name>A0A177A0E5_9PEZI</name>
<sequence>MMAGEQEGHAWRMGCWGTHGGWGAGSFIHDGEGGGETSWPFGFLQQLQLCDDREYRIGRGSLTATLSGIDIQHPIPTLKKISSILSQITFLDRSCNLIVNNPFKSPSLHTTHKSNPHQLSPASPRAAPLWANAMPSALVPPARTHA</sequence>